<accession>A0A9D2S3L2</accession>
<evidence type="ECO:0000313" key="2">
    <source>
        <dbReference type="Proteomes" id="UP000886803"/>
    </source>
</evidence>
<reference evidence="1" key="2">
    <citation type="submission" date="2021-04" db="EMBL/GenBank/DDBJ databases">
        <authorList>
            <person name="Gilroy R."/>
        </authorList>
    </citation>
    <scope>NUCLEOTIDE SEQUENCE</scope>
    <source>
        <strain evidence="1">ChiBcec8-13705</strain>
    </source>
</reference>
<evidence type="ECO:0000313" key="1">
    <source>
        <dbReference type="EMBL" id="HJB42677.1"/>
    </source>
</evidence>
<dbReference type="AlphaFoldDB" id="A0A9D2S3L2"/>
<sequence>MWQIMEPAASERPLVSFRRAYSCIEGLQPAYTVRYELFLEKKGYRLEVHQAGFCDGKASCPVTGVTAARAAELLRYLYENGVPAAQAAEAVQDVCGAIAWN</sequence>
<protein>
    <submittedName>
        <fullName evidence="1">Uncharacterized protein</fullName>
    </submittedName>
</protein>
<dbReference type="Proteomes" id="UP000886803">
    <property type="component" value="Unassembled WGS sequence"/>
</dbReference>
<proteinExistence type="predicted"/>
<comment type="caution">
    <text evidence="1">The sequence shown here is derived from an EMBL/GenBank/DDBJ whole genome shotgun (WGS) entry which is preliminary data.</text>
</comment>
<organism evidence="1 2">
    <name type="scientific">Candidatus Gemmiger avicola</name>
    <dbReference type="NCBI Taxonomy" id="2838605"/>
    <lineage>
        <taxon>Bacteria</taxon>
        <taxon>Bacillati</taxon>
        <taxon>Bacillota</taxon>
        <taxon>Clostridia</taxon>
        <taxon>Eubacteriales</taxon>
        <taxon>Gemmiger</taxon>
    </lineage>
</organism>
<reference evidence="1" key="1">
    <citation type="journal article" date="2021" name="PeerJ">
        <title>Extensive microbial diversity within the chicken gut microbiome revealed by metagenomics and culture.</title>
        <authorList>
            <person name="Gilroy R."/>
            <person name="Ravi A."/>
            <person name="Getino M."/>
            <person name="Pursley I."/>
            <person name="Horton D.L."/>
            <person name="Alikhan N.F."/>
            <person name="Baker D."/>
            <person name="Gharbi K."/>
            <person name="Hall N."/>
            <person name="Watson M."/>
            <person name="Adriaenssens E.M."/>
            <person name="Foster-Nyarko E."/>
            <person name="Jarju S."/>
            <person name="Secka A."/>
            <person name="Antonio M."/>
            <person name="Oren A."/>
            <person name="Chaudhuri R.R."/>
            <person name="La Ragione R."/>
            <person name="Hildebrand F."/>
            <person name="Pallen M.J."/>
        </authorList>
    </citation>
    <scope>NUCLEOTIDE SEQUENCE</scope>
    <source>
        <strain evidence="1">ChiBcec8-13705</strain>
    </source>
</reference>
<gene>
    <name evidence="1" type="ORF">H9945_09280</name>
</gene>
<name>A0A9D2S3L2_9FIRM</name>
<dbReference type="EMBL" id="DWYG01000155">
    <property type="protein sequence ID" value="HJB42677.1"/>
    <property type="molecule type" value="Genomic_DNA"/>
</dbReference>